<organism evidence="4 5">
    <name type="scientific">Didymella exigua CBS 183.55</name>
    <dbReference type="NCBI Taxonomy" id="1150837"/>
    <lineage>
        <taxon>Eukaryota</taxon>
        <taxon>Fungi</taxon>
        <taxon>Dikarya</taxon>
        <taxon>Ascomycota</taxon>
        <taxon>Pezizomycotina</taxon>
        <taxon>Dothideomycetes</taxon>
        <taxon>Pleosporomycetidae</taxon>
        <taxon>Pleosporales</taxon>
        <taxon>Pleosporineae</taxon>
        <taxon>Didymellaceae</taxon>
        <taxon>Didymella</taxon>
    </lineage>
</organism>
<dbReference type="EMBL" id="ML978990">
    <property type="protein sequence ID" value="KAF1924768.1"/>
    <property type="molecule type" value="Genomic_DNA"/>
</dbReference>
<name>A0A6A5RC55_9PLEO</name>
<dbReference type="SMART" id="SM00355">
    <property type="entry name" value="ZnF_C2H2"/>
    <property type="match status" value="3"/>
</dbReference>
<accession>A0A6A5RC55</accession>
<protein>
    <recommendedName>
        <fullName evidence="3">C2H2-type domain-containing protein</fullName>
    </recommendedName>
</protein>
<dbReference type="Proteomes" id="UP000800082">
    <property type="component" value="Unassembled WGS sequence"/>
</dbReference>
<proteinExistence type="predicted"/>
<sequence length="466" mass="52393">MAAPLSVLLQQVQHERNSESVQQRRSLPRKRSTYFKRSAGKSSPIPIMTPERTHSEPQSLAMQRWQDSPPQNEAASLSAICSALEHPMANGTPNSPWTPNFDAFRTYRTPPSLTSVASSVSSRHSADSSRSAASGTSKRSRVTKKTRKPKAIRKETNPEDRIFKCTFCCDTFKHKYDWARHEQSLHLSTTEWQCAPHGGAVVLSTGRAHCAYCSALDPTTEHLEQHNHSACHTEQGTPRSFRRKDHLVQHLRLFHGIETLPLVDDWKANLPPISSRCGFCDTKLGSWDERVNHLAAHYRQGKTMADWTGDHGFDAATSARVACALPPYLLADDSRSLVPFSATDPASRDHFNQMLSLLDQEGLLSPQEPNQNGASGSNNMVLPKLVEDDTPYMFADVLAQHLSQFARNNIMKGIMPTDEMFQREARRVAFGDEDGWNQTLADNREWLKSWKQQEDWLSQAAQLSLH</sequence>
<feature type="compositionally biased region" description="Low complexity" evidence="2">
    <location>
        <begin position="112"/>
        <end position="137"/>
    </location>
</feature>
<feature type="region of interest" description="Disordered" evidence="2">
    <location>
        <begin position="13"/>
        <end position="74"/>
    </location>
</feature>
<gene>
    <name evidence="4" type="ORF">M421DRAFT_71593</name>
</gene>
<keyword evidence="1" id="KW-0479">Metal-binding</keyword>
<dbReference type="PROSITE" id="PS00028">
    <property type="entry name" value="ZINC_FINGER_C2H2_1"/>
    <property type="match status" value="1"/>
</dbReference>
<evidence type="ECO:0000313" key="5">
    <source>
        <dbReference type="Proteomes" id="UP000800082"/>
    </source>
</evidence>
<keyword evidence="1" id="KW-0863">Zinc-finger</keyword>
<keyword evidence="5" id="KW-1185">Reference proteome</keyword>
<dbReference type="PROSITE" id="PS50157">
    <property type="entry name" value="ZINC_FINGER_C2H2_2"/>
    <property type="match status" value="1"/>
</dbReference>
<dbReference type="RefSeq" id="XP_033445020.1">
    <property type="nucleotide sequence ID" value="XM_033596801.1"/>
</dbReference>
<evidence type="ECO:0000256" key="2">
    <source>
        <dbReference type="SAM" id="MobiDB-lite"/>
    </source>
</evidence>
<reference evidence="4" key="1">
    <citation type="journal article" date="2020" name="Stud. Mycol.">
        <title>101 Dothideomycetes genomes: a test case for predicting lifestyles and emergence of pathogens.</title>
        <authorList>
            <person name="Haridas S."/>
            <person name="Albert R."/>
            <person name="Binder M."/>
            <person name="Bloem J."/>
            <person name="Labutti K."/>
            <person name="Salamov A."/>
            <person name="Andreopoulos B."/>
            <person name="Baker S."/>
            <person name="Barry K."/>
            <person name="Bills G."/>
            <person name="Bluhm B."/>
            <person name="Cannon C."/>
            <person name="Castanera R."/>
            <person name="Culley D."/>
            <person name="Daum C."/>
            <person name="Ezra D."/>
            <person name="Gonzalez J."/>
            <person name="Henrissat B."/>
            <person name="Kuo A."/>
            <person name="Liang C."/>
            <person name="Lipzen A."/>
            <person name="Lutzoni F."/>
            <person name="Magnuson J."/>
            <person name="Mondo S."/>
            <person name="Nolan M."/>
            <person name="Ohm R."/>
            <person name="Pangilinan J."/>
            <person name="Park H.-J."/>
            <person name="Ramirez L."/>
            <person name="Alfaro M."/>
            <person name="Sun H."/>
            <person name="Tritt A."/>
            <person name="Yoshinaga Y."/>
            <person name="Zwiers L.-H."/>
            <person name="Turgeon B."/>
            <person name="Goodwin S."/>
            <person name="Spatafora J."/>
            <person name="Crous P."/>
            <person name="Grigoriev I."/>
        </authorList>
    </citation>
    <scope>NUCLEOTIDE SEQUENCE</scope>
    <source>
        <strain evidence="4">CBS 183.55</strain>
    </source>
</reference>
<dbReference type="OrthoDB" id="5399138at2759"/>
<feature type="compositionally biased region" description="Basic residues" evidence="2">
    <location>
        <begin position="138"/>
        <end position="151"/>
    </location>
</feature>
<evidence type="ECO:0000313" key="4">
    <source>
        <dbReference type="EMBL" id="KAF1924768.1"/>
    </source>
</evidence>
<dbReference type="GO" id="GO:0008270">
    <property type="term" value="F:zinc ion binding"/>
    <property type="evidence" value="ECO:0007669"/>
    <property type="project" value="UniProtKB-KW"/>
</dbReference>
<evidence type="ECO:0000256" key="1">
    <source>
        <dbReference type="PROSITE-ProRule" id="PRU00042"/>
    </source>
</evidence>
<dbReference type="AlphaFoldDB" id="A0A6A5RC55"/>
<feature type="region of interest" description="Disordered" evidence="2">
    <location>
        <begin position="112"/>
        <end position="155"/>
    </location>
</feature>
<feature type="compositionally biased region" description="Polar residues" evidence="2">
    <location>
        <begin position="56"/>
        <end position="74"/>
    </location>
</feature>
<dbReference type="GeneID" id="54354468"/>
<evidence type="ECO:0000259" key="3">
    <source>
        <dbReference type="PROSITE" id="PS50157"/>
    </source>
</evidence>
<dbReference type="InterPro" id="IPR013087">
    <property type="entry name" value="Znf_C2H2_type"/>
</dbReference>
<feature type="domain" description="C2H2-type" evidence="3">
    <location>
        <begin position="163"/>
        <end position="191"/>
    </location>
</feature>
<keyword evidence="1" id="KW-0862">Zinc</keyword>